<gene>
    <name evidence="1" type="ORF">OCBIM_22023777mg</name>
</gene>
<accession>A0A0L8IB00</accession>
<sequence>MNFCLTFKCAFFFFLSASSFLSFSFFFSLYLFYHIFCFISTCGVKTIVYLLLSPSSISNEIYPLKNFRPLINLRD</sequence>
<dbReference type="EMBL" id="KQ416096">
    <property type="protein sequence ID" value="KOF98678.1"/>
    <property type="molecule type" value="Genomic_DNA"/>
</dbReference>
<reference evidence="1" key="1">
    <citation type="submission" date="2015-07" db="EMBL/GenBank/DDBJ databases">
        <title>MeaNS - Measles Nucleotide Surveillance Program.</title>
        <authorList>
            <person name="Tran T."/>
            <person name="Druce J."/>
        </authorList>
    </citation>
    <scope>NUCLEOTIDE SEQUENCE</scope>
    <source>
        <strain evidence="1">UCB-OBI-ISO-001</strain>
        <tissue evidence="1">Gonad</tissue>
    </source>
</reference>
<organism evidence="1">
    <name type="scientific">Octopus bimaculoides</name>
    <name type="common">California two-spotted octopus</name>
    <dbReference type="NCBI Taxonomy" id="37653"/>
    <lineage>
        <taxon>Eukaryota</taxon>
        <taxon>Metazoa</taxon>
        <taxon>Spiralia</taxon>
        <taxon>Lophotrochozoa</taxon>
        <taxon>Mollusca</taxon>
        <taxon>Cephalopoda</taxon>
        <taxon>Coleoidea</taxon>
        <taxon>Octopodiformes</taxon>
        <taxon>Octopoda</taxon>
        <taxon>Incirrata</taxon>
        <taxon>Octopodidae</taxon>
        <taxon>Octopus</taxon>
    </lineage>
</organism>
<name>A0A0L8IB00_OCTBM</name>
<evidence type="ECO:0000313" key="1">
    <source>
        <dbReference type="EMBL" id="KOF98678.1"/>
    </source>
</evidence>
<proteinExistence type="predicted"/>
<protein>
    <submittedName>
        <fullName evidence="1">Uncharacterized protein</fullName>
    </submittedName>
</protein>
<dbReference type="AlphaFoldDB" id="A0A0L8IB00"/>